<dbReference type="EMBL" id="MFUE01000015">
    <property type="protein sequence ID" value="OGI77322.1"/>
    <property type="molecule type" value="Genomic_DNA"/>
</dbReference>
<feature type="compositionally biased region" description="Polar residues" evidence="1">
    <location>
        <begin position="1"/>
        <end position="10"/>
    </location>
</feature>
<accession>A0A1F6W686</accession>
<evidence type="ECO:0000313" key="3">
    <source>
        <dbReference type="Proteomes" id="UP000177777"/>
    </source>
</evidence>
<protein>
    <submittedName>
        <fullName evidence="2">Uncharacterized protein</fullName>
    </submittedName>
</protein>
<comment type="caution">
    <text evidence="2">The sequence shown here is derived from an EMBL/GenBank/DDBJ whole genome shotgun (WGS) entry which is preliminary data.</text>
</comment>
<feature type="region of interest" description="Disordered" evidence="1">
    <location>
        <begin position="375"/>
        <end position="405"/>
    </location>
</feature>
<sequence>MNEGINSNIPKPNEPPVENKQNNDVPQEETFSFPSPEEMGDLLKEADKMATEALVTEEEIGKRVNEREKQVEQLRYLRAFEEYLKWLGQLSPMENLNPGDYGALAEEKIIDRDSKDPLQKRILENMDTVLYRFQSIKSLSPDEAQTLAKLFTIREKFREEIKRRILEEQNRISTRRGEIIERTLAVYKRRTEETEATIREIEANPRVLGYIEAREAEKRTAAAKVLKEGRLKLLQAKFIPDLKSVRSRQNRAFKKIKEVIDDQDIETKLKSALGEQGKTPGIFEEIRKKLAEAYRDKKIKENEVAPWMMMGVHYGQTLSFLQDKKKPEREALDAGVKEEDESMKKLLEELGRAITGQQILRQLLGNGEEYMFAKKKSGEKKKDGSAAGAEKAPGRAPDSEKKGKVTEEIKSLIEKGGFEVNVPVVEREGKKKTTRMMPGVVLIKMTTSKRGSEQLEVVGTAGAATEALKTNKISVPNMSQFPEWLRKSAGARALLAEYLANQAKRG</sequence>
<evidence type="ECO:0000313" key="2">
    <source>
        <dbReference type="EMBL" id="OGI77322.1"/>
    </source>
</evidence>
<feature type="compositionally biased region" description="Polar residues" evidence="1">
    <location>
        <begin position="19"/>
        <end position="33"/>
    </location>
</feature>
<gene>
    <name evidence="2" type="ORF">A3D42_02095</name>
</gene>
<name>A0A1F6W686_9BACT</name>
<feature type="region of interest" description="Disordered" evidence="1">
    <location>
        <begin position="1"/>
        <end position="42"/>
    </location>
</feature>
<evidence type="ECO:0000256" key="1">
    <source>
        <dbReference type="SAM" id="MobiDB-lite"/>
    </source>
</evidence>
<organism evidence="2 3">
    <name type="scientific">Candidatus Nomurabacteria bacterium RIFCSPHIGHO2_02_FULL_41_18</name>
    <dbReference type="NCBI Taxonomy" id="1801754"/>
    <lineage>
        <taxon>Bacteria</taxon>
        <taxon>Candidatus Nomuraibacteriota</taxon>
    </lineage>
</organism>
<proteinExistence type="predicted"/>
<reference evidence="2 3" key="1">
    <citation type="journal article" date="2016" name="Nat. Commun.">
        <title>Thousands of microbial genomes shed light on interconnected biogeochemical processes in an aquifer system.</title>
        <authorList>
            <person name="Anantharaman K."/>
            <person name="Brown C.T."/>
            <person name="Hug L.A."/>
            <person name="Sharon I."/>
            <person name="Castelle C.J."/>
            <person name="Probst A.J."/>
            <person name="Thomas B.C."/>
            <person name="Singh A."/>
            <person name="Wilkins M.J."/>
            <person name="Karaoz U."/>
            <person name="Brodie E.L."/>
            <person name="Williams K.H."/>
            <person name="Hubbard S.S."/>
            <person name="Banfield J.F."/>
        </authorList>
    </citation>
    <scope>NUCLEOTIDE SEQUENCE [LARGE SCALE GENOMIC DNA]</scope>
</reference>
<dbReference type="Proteomes" id="UP000177777">
    <property type="component" value="Unassembled WGS sequence"/>
</dbReference>
<dbReference type="AlphaFoldDB" id="A0A1F6W686"/>